<dbReference type="NCBIfam" id="NF037995">
    <property type="entry name" value="TRAP_S1"/>
    <property type="match status" value="1"/>
</dbReference>
<dbReference type="PANTHER" id="PTHR33376">
    <property type="match status" value="1"/>
</dbReference>
<dbReference type="PANTHER" id="PTHR33376:SF7">
    <property type="entry name" value="C4-DICARBOXYLATE-BINDING PROTEIN DCTB"/>
    <property type="match status" value="1"/>
</dbReference>
<proteinExistence type="inferred from homology"/>
<evidence type="ECO:0000256" key="2">
    <source>
        <dbReference type="ARBA" id="ARBA00022448"/>
    </source>
</evidence>
<comment type="similarity">
    <text evidence="1">Belongs to the bacterial solute-binding protein 7 family.</text>
</comment>
<evidence type="ECO:0000313" key="5">
    <source>
        <dbReference type="Proteomes" id="UP000629025"/>
    </source>
</evidence>
<sequence>MAASHINDNKWKTLEKRGNYEMKSIRVTMKSLLAATATTACLMSASAQALTLKLATDSGTQGSPAGDALKKWGELIEQKSGGAIETRVYYQNELGGQQEVFDLHVAGDVDLMLNWPMTSYDKRIGVIYTPYMTLSWDEALNAYSPGGWVNNLLGGIYQDIGLKFFGPWPEGFNGVATRGKYAMNIADAEGLKVRTMTVFPAPQTMQALGYQTAAIDWGEVYTALQTGVVDGEAGNVIYWDYEYFRDSLDYYVQTKHFFMTGVLSANLDAWDSMSDDEKKIVSDAAIEIMSDQFKAAKEQDEHYIAEAQKAGMKYFEPSDEQVREFAKAAREKVWPQMDQEIGSEIMDTIRTNASPL</sequence>
<name>A0ABQ1KHA7_9GAMM</name>
<protein>
    <submittedName>
        <fullName evidence="4">ABC transporter substrate-binding protein</fullName>
    </submittedName>
</protein>
<organism evidence="4 5">
    <name type="scientific">Marinobacterium zhoushanense</name>
    <dbReference type="NCBI Taxonomy" id="1679163"/>
    <lineage>
        <taxon>Bacteria</taxon>
        <taxon>Pseudomonadati</taxon>
        <taxon>Pseudomonadota</taxon>
        <taxon>Gammaproteobacteria</taxon>
        <taxon>Oceanospirillales</taxon>
        <taxon>Oceanospirillaceae</taxon>
        <taxon>Marinobacterium</taxon>
    </lineage>
</organism>
<dbReference type="Pfam" id="PF03480">
    <property type="entry name" value="DctP"/>
    <property type="match status" value="1"/>
</dbReference>
<keyword evidence="3" id="KW-0732">Signal</keyword>
<comment type="caution">
    <text evidence="4">The sequence shown here is derived from an EMBL/GenBank/DDBJ whole genome shotgun (WGS) entry which is preliminary data.</text>
</comment>
<dbReference type="CDD" id="cd13673">
    <property type="entry name" value="PBP2_TRAP_SBP_like_2"/>
    <property type="match status" value="1"/>
</dbReference>
<evidence type="ECO:0000313" key="4">
    <source>
        <dbReference type="EMBL" id="GGB96269.1"/>
    </source>
</evidence>
<dbReference type="Proteomes" id="UP000629025">
    <property type="component" value="Unassembled WGS sequence"/>
</dbReference>
<keyword evidence="2" id="KW-0813">Transport</keyword>
<dbReference type="InterPro" id="IPR038404">
    <property type="entry name" value="TRAP_DctP_sf"/>
</dbReference>
<accession>A0ABQ1KHA7</accession>
<keyword evidence="5" id="KW-1185">Reference proteome</keyword>
<dbReference type="EMBL" id="BMIJ01000004">
    <property type="protein sequence ID" value="GGB96269.1"/>
    <property type="molecule type" value="Genomic_DNA"/>
</dbReference>
<dbReference type="InterPro" id="IPR018389">
    <property type="entry name" value="DctP_fam"/>
</dbReference>
<evidence type="ECO:0000256" key="3">
    <source>
        <dbReference type="ARBA" id="ARBA00022729"/>
    </source>
</evidence>
<reference evidence="5" key="1">
    <citation type="journal article" date="2019" name="Int. J. Syst. Evol. Microbiol.">
        <title>The Global Catalogue of Microorganisms (GCM) 10K type strain sequencing project: providing services to taxonomists for standard genome sequencing and annotation.</title>
        <authorList>
            <consortium name="The Broad Institute Genomics Platform"/>
            <consortium name="The Broad Institute Genome Sequencing Center for Infectious Disease"/>
            <person name="Wu L."/>
            <person name="Ma J."/>
        </authorList>
    </citation>
    <scope>NUCLEOTIDE SEQUENCE [LARGE SCALE GENOMIC DNA]</scope>
    <source>
        <strain evidence="5">CGMCC 1.15341</strain>
    </source>
</reference>
<dbReference type="Gene3D" id="3.40.190.170">
    <property type="entry name" value="Bacterial extracellular solute-binding protein, family 7"/>
    <property type="match status" value="1"/>
</dbReference>
<gene>
    <name evidence="4" type="ORF">GCM10011352_22960</name>
</gene>
<evidence type="ECO:0000256" key="1">
    <source>
        <dbReference type="ARBA" id="ARBA00009023"/>
    </source>
</evidence>